<comment type="pathway">
    <text evidence="7">Amino-acid metabolism; lysine degradation.</text>
</comment>
<dbReference type="EC" id="1.3.8.6" evidence="9"/>
<keyword evidence="16" id="KW-1185">Reference proteome</keyword>
<dbReference type="SUPFAM" id="SSF47203">
    <property type="entry name" value="Acyl-CoA dehydrogenase C-terminal domain-like"/>
    <property type="match status" value="1"/>
</dbReference>
<dbReference type="InterPro" id="IPR052033">
    <property type="entry name" value="Glutaryl-CoA_DH_mitochondrial"/>
</dbReference>
<dbReference type="InterPro" id="IPR006091">
    <property type="entry name" value="Acyl-CoA_Oxase/DH_mid-dom"/>
</dbReference>
<dbReference type="InterPro" id="IPR009100">
    <property type="entry name" value="AcylCoA_DH/oxidase_NM_dom_sf"/>
</dbReference>
<evidence type="ECO:0000256" key="3">
    <source>
        <dbReference type="ARBA" id="ARBA00022630"/>
    </source>
</evidence>
<protein>
    <recommendedName>
        <fullName evidence="9">glutaryl-CoA dehydrogenase (ETF)</fullName>
        <ecNumber evidence="9">1.3.8.6</ecNumber>
    </recommendedName>
</protein>
<gene>
    <name evidence="15" type="ORF">A6F49_03385</name>
</gene>
<evidence type="ECO:0000259" key="13">
    <source>
        <dbReference type="Pfam" id="PF02770"/>
    </source>
</evidence>
<comment type="similarity">
    <text evidence="2 11">Belongs to the acyl-CoA dehydrogenase family.</text>
</comment>
<dbReference type="FunFam" id="1.10.540.10:FF:000026">
    <property type="entry name" value="Acyl-CoA dehydrogenase medium chain"/>
    <property type="match status" value="1"/>
</dbReference>
<comment type="catalytic activity">
    <reaction evidence="10">
        <text>glutaryl-CoA + oxidized [electron-transfer flavoprotein] + 2 H(+) = (2E)-butenoyl-CoA + reduced [electron-transfer flavoprotein] + CO2</text>
        <dbReference type="Rhea" id="RHEA:13389"/>
        <dbReference type="Rhea" id="RHEA-COMP:10685"/>
        <dbReference type="Rhea" id="RHEA-COMP:10686"/>
        <dbReference type="ChEBI" id="CHEBI:15378"/>
        <dbReference type="ChEBI" id="CHEBI:16526"/>
        <dbReference type="ChEBI" id="CHEBI:57332"/>
        <dbReference type="ChEBI" id="CHEBI:57378"/>
        <dbReference type="ChEBI" id="CHEBI:57692"/>
        <dbReference type="ChEBI" id="CHEBI:58307"/>
        <dbReference type="EC" id="1.3.8.6"/>
    </reaction>
</comment>
<evidence type="ECO:0000256" key="1">
    <source>
        <dbReference type="ARBA" id="ARBA00001974"/>
    </source>
</evidence>
<comment type="cofactor">
    <cofactor evidence="1 11">
        <name>FAD</name>
        <dbReference type="ChEBI" id="CHEBI:57692"/>
    </cofactor>
</comment>
<evidence type="ECO:0000256" key="5">
    <source>
        <dbReference type="ARBA" id="ARBA00022946"/>
    </source>
</evidence>
<accession>A0A1B7M3D2</accession>
<name>A0A1B7M3D2_9MICC</name>
<dbReference type="EMBL" id="LXEY01000004">
    <property type="protein sequence ID" value="OAV63097.1"/>
    <property type="molecule type" value="Genomic_DNA"/>
</dbReference>
<dbReference type="PANTHER" id="PTHR42807:SF1">
    <property type="entry name" value="GLUTARYL-COA DEHYDROGENASE, MITOCHONDRIAL"/>
    <property type="match status" value="1"/>
</dbReference>
<dbReference type="InterPro" id="IPR013786">
    <property type="entry name" value="AcylCoA_DH/ox_N"/>
</dbReference>
<dbReference type="InterPro" id="IPR037069">
    <property type="entry name" value="AcylCoA_DH/ox_N_sf"/>
</dbReference>
<feature type="domain" description="Acyl-CoA dehydrogenase/oxidase C-terminal" evidence="12">
    <location>
        <begin position="259"/>
        <end position="405"/>
    </location>
</feature>
<evidence type="ECO:0000256" key="10">
    <source>
        <dbReference type="ARBA" id="ARBA00049493"/>
    </source>
</evidence>
<dbReference type="OrthoDB" id="9770681at2"/>
<proteinExistence type="inferred from homology"/>
<evidence type="ECO:0000313" key="16">
    <source>
        <dbReference type="Proteomes" id="UP000078292"/>
    </source>
</evidence>
<keyword evidence="5" id="KW-0809">Transit peptide</keyword>
<dbReference type="GO" id="GO:0046949">
    <property type="term" value="P:fatty-acyl-CoA biosynthetic process"/>
    <property type="evidence" value="ECO:0007669"/>
    <property type="project" value="TreeGrafter"/>
</dbReference>
<dbReference type="STRING" id="1837282.A6F49_03385"/>
<evidence type="ECO:0000256" key="7">
    <source>
        <dbReference type="ARBA" id="ARBA00037899"/>
    </source>
</evidence>
<dbReference type="Pfam" id="PF02771">
    <property type="entry name" value="Acyl-CoA_dh_N"/>
    <property type="match status" value="1"/>
</dbReference>
<evidence type="ECO:0000256" key="4">
    <source>
        <dbReference type="ARBA" id="ARBA00022827"/>
    </source>
</evidence>
<dbReference type="GO" id="GO:0000062">
    <property type="term" value="F:fatty-acyl-CoA binding"/>
    <property type="evidence" value="ECO:0007669"/>
    <property type="project" value="TreeGrafter"/>
</dbReference>
<dbReference type="InterPro" id="IPR046373">
    <property type="entry name" value="Acyl-CoA_Oxase/DH_mid-dom_sf"/>
</dbReference>
<keyword evidence="4 11" id="KW-0274">FAD</keyword>
<dbReference type="GO" id="GO:0050660">
    <property type="term" value="F:flavin adenine dinucleotide binding"/>
    <property type="evidence" value="ECO:0007669"/>
    <property type="project" value="InterPro"/>
</dbReference>
<dbReference type="InterPro" id="IPR009075">
    <property type="entry name" value="AcylCo_DH/oxidase_C"/>
</dbReference>
<dbReference type="SUPFAM" id="SSF56645">
    <property type="entry name" value="Acyl-CoA dehydrogenase NM domain-like"/>
    <property type="match status" value="1"/>
</dbReference>
<evidence type="ECO:0000256" key="8">
    <source>
        <dbReference type="ARBA" id="ARBA00037927"/>
    </source>
</evidence>
<dbReference type="PROSITE" id="PS00072">
    <property type="entry name" value="ACYL_COA_DH_1"/>
    <property type="match status" value="1"/>
</dbReference>
<feature type="domain" description="Acyl-CoA oxidase/dehydrogenase middle" evidence="13">
    <location>
        <begin position="136"/>
        <end position="245"/>
    </location>
</feature>
<dbReference type="Gene3D" id="2.40.110.10">
    <property type="entry name" value="Butyryl-CoA Dehydrogenase, subunit A, domain 2"/>
    <property type="match status" value="1"/>
</dbReference>
<evidence type="ECO:0000259" key="12">
    <source>
        <dbReference type="Pfam" id="PF00441"/>
    </source>
</evidence>
<dbReference type="PANTHER" id="PTHR42807">
    <property type="entry name" value="GLUTARYL-COA DEHYDROGENASE, MITOCHONDRIAL"/>
    <property type="match status" value="1"/>
</dbReference>
<comment type="caution">
    <text evidence="15">The sequence shown here is derived from an EMBL/GenBank/DDBJ whole genome shotgun (WGS) entry which is preliminary data.</text>
</comment>
<evidence type="ECO:0000256" key="9">
    <source>
        <dbReference type="ARBA" id="ARBA00039033"/>
    </source>
</evidence>
<sequence>MSMTELRNSKTDLFNIASMLTNEELEVRDTVAEFVDRRVRPNIAKWFDEATLPMELIPEMAELGLFGMHIDGYGCGGRSAVEYGIAMQEMEAGDSGLRTVISVQGSLAMTAIAKNGSEEQKQTWLPKMAAGEVIGCFGLTEPTAGSDPSSMTTHAKLVDGEWVLNGSKRWIGLATVAQVAIIWAKVSVADAKAAGVHPDGDTRPDDELVVRGFIVPTETVGFRAEAIEQKMSMRASLQCDIVMDNAHLPVDAILPHNPGLRGPFSCLNEARYGIAWGALGAARDSIEVALEYASTRMQFGKPLTAYQLTQKKLADMTIALNKGQLMALQLGRANNAGTMDLHQISMAKLDNVRVAIEIARECRTILGGNGITGDYSPLRHANNLESVRTYEGTDEVHTLIVGQKLTGQAAFS</sequence>
<evidence type="ECO:0000256" key="11">
    <source>
        <dbReference type="RuleBase" id="RU362125"/>
    </source>
</evidence>
<comment type="pathway">
    <text evidence="8">Amino-acid metabolism; tryptophan metabolism.</text>
</comment>
<dbReference type="Gene3D" id="1.10.540.10">
    <property type="entry name" value="Acyl-CoA dehydrogenase/oxidase, N-terminal domain"/>
    <property type="match status" value="1"/>
</dbReference>
<evidence type="ECO:0000256" key="2">
    <source>
        <dbReference type="ARBA" id="ARBA00009347"/>
    </source>
</evidence>
<dbReference type="RefSeq" id="WP_043055903.1">
    <property type="nucleotide sequence ID" value="NZ_LXEY01000004.1"/>
</dbReference>
<keyword evidence="6 11" id="KW-0560">Oxidoreductase</keyword>
<organism evidence="15 16">
    <name type="scientific">Enteractinococcus helveticum</name>
    <dbReference type="NCBI Taxonomy" id="1837282"/>
    <lineage>
        <taxon>Bacteria</taxon>
        <taxon>Bacillati</taxon>
        <taxon>Actinomycetota</taxon>
        <taxon>Actinomycetes</taxon>
        <taxon>Micrococcales</taxon>
        <taxon>Micrococcaceae</taxon>
    </lineage>
</organism>
<dbReference type="Proteomes" id="UP000078292">
    <property type="component" value="Unassembled WGS sequence"/>
</dbReference>
<evidence type="ECO:0000313" key="15">
    <source>
        <dbReference type="EMBL" id="OAV63097.1"/>
    </source>
</evidence>
<evidence type="ECO:0000259" key="14">
    <source>
        <dbReference type="Pfam" id="PF02771"/>
    </source>
</evidence>
<dbReference type="Pfam" id="PF00441">
    <property type="entry name" value="Acyl-CoA_dh_1"/>
    <property type="match status" value="1"/>
</dbReference>
<dbReference type="GO" id="GO:0033539">
    <property type="term" value="P:fatty acid beta-oxidation using acyl-CoA dehydrogenase"/>
    <property type="evidence" value="ECO:0007669"/>
    <property type="project" value="TreeGrafter"/>
</dbReference>
<feature type="domain" description="Acyl-CoA dehydrogenase/oxidase N-terminal" evidence="14">
    <location>
        <begin position="21"/>
        <end position="132"/>
    </location>
</feature>
<evidence type="ECO:0000256" key="6">
    <source>
        <dbReference type="ARBA" id="ARBA00023002"/>
    </source>
</evidence>
<dbReference type="InterPro" id="IPR036250">
    <property type="entry name" value="AcylCo_DH-like_C"/>
</dbReference>
<dbReference type="InterPro" id="IPR006089">
    <property type="entry name" value="Acyl-CoA_DH_CS"/>
</dbReference>
<keyword evidence="3 11" id="KW-0285">Flavoprotein</keyword>
<dbReference type="Gene3D" id="1.20.140.10">
    <property type="entry name" value="Butyryl-CoA Dehydrogenase, subunit A, domain 3"/>
    <property type="match status" value="1"/>
</dbReference>
<dbReference type="Pfam" id="PF02770">
    <property type="entry name" value="Acyl-CoA_dh_M"/>
    <property type="match status" value="1"/>
</dbReference>
<dbReference type="AlphaFoldDB" id="A0A1B7M3D2"/>
<reference evidence="15 16" key="1">
    <citation type="submission" date="2016-04" db="EMBL/GenBank/DDBJ databases">
        <title>First whole genome shotgun sequence of the bacterium Enteractinococcus sp. strain UASWS1574.</title>
        <authorList>
            <person name="Crovadore J."/>
            <person name="Chablais R."/>
            <person name="Lefort F."/>
        </authorList>
    </citation>
    <scope>NUCLEOTIDE SEQUENCE [LARGE SCALE GENOMIC DNA]</scope>
    <source>
        <strain evidence="15 16">UASWS1574</strain>
    </source>
</reference>
<dbReference type="GO" id="GO:0004361">
    <property type="term" value="F:glutaryl-CoA dehydrogenase activity"/>
    <property type="evidence" value="ECO:0007669"/>
    <property type="project" value="UniProtKB-EC"/>
</dbReference>